<feature type="compositionally biased region" description="Polar residues" evidence="1">
    <location>
        <begin position="1"/>
        <end position="11"/>
    </location>
</feature>
<feature type="region of interest" description="Disordered" evidence="1">
    <location>
        <begin position="1"/>
        <end position="55"/>
    </location>
</feature>
<feature type="compositionally biased region" description="Basic and acidic residues" evidence="1">
    <location>
        <begin position="43"/>
        <end position="53"/>
    </location>
</feature>
<dbReference type="EnsemblMetazoa" id="CJA35231.1">
    <property type="protein sequence ID" value="CJA35231.1"/>
    <property type="gene ID" value="WBGene00211078"/>
</dbReference>
<evidence type="ECO:0000256" key="1">
    <source>
        <dbReference type="SAM" id="MobiDB-lite"/>
    </source>
</evidence>
<evidence type="ECO:0000313" key="3">
    <source>
        <dbReference type="Proteomes" id="UP000005237"/>
    </source>
</evidence>
<reference evidence="3" key="1">
    <citation type="submission" date="2010-08" db="EMBL/GenBank/DDBJ databases">
        <authorList>
            <consortium name="Caenorhabditis japonica Sequencing Consortium"/>
            <person name="Wilson R.K."/>
        </authorList>
    </citation>
    <scope>NUCLEOTIDE SEQUENCE [LARGE SCALE GENOMIC DNA]</scope>
    <source>
        <strain evidence="3">DF5081</strain>
    </source>
</reference>
<dbReference type="AlphaFoldDB" id="A0A8R1IR22"/>
<name>A0A8R1IR22_CAEJA</name>
<proteinExistence type="predicted"/>
<dbReference type="Proteomes" id="UP000005237">
    <property type="component" value="Unassembled WGS sequence"/>
</dbReference>
<accession>A0A8R1IR22</accession>
<protein>
    <submittedName>
        <fullName evidence="2">Uncharacterized protein</fullName>
    </submittedName>
</protein>
<sequence>MERTRFQTSGTELGERQHCTPNQYPDRVTKTSGDSMPMSPASVKREPRVERNTSETTCSKLGTFEAYGGRSYSTVFASVEFSDQPN</sequence>
<reference evidence="2" key="2">
    <citation type="submission" date="2022-06" db="UniProtKB">
        <authorList>
            <consortium name="EnsemblMetazoa"/>
        </authorList>
    </citation>
    <scope>IDENTIFICATION</scope>
    <source>
        <strain evidence="2">DF5081</strain>
    </source>
</reference>
<keyword evidence="3" id="KW-1185">Reference proteome</keyword>
<evidence type="ECO:0000313" key="2">
    <source>
        <dbReference type="EnsemblMetazoa" id="CJA35231.1"/>
    </source>
</evidence>
<organism evidence="2 3">
    <name type="scientific">Caenorhabditis japonica</name>
    <dbReference type="NCBI Taxonomy" id="281687"/>
    <lineage>
        <taxon>Eukaryota</taxon>
        <taxon>Metazoa</taxon>
        <taxon>Ecdysozoa</taxon>
        <taxon>Nematoda</taxon>
        <taxon>Chromadorea</taxon>
        <taxon>Rhabditida</taxon>
        <taxon>Rhabditina</taxon>
        <taxon>Rhabditomorpha</taxon>
        <taxon>Rhabditoidea</taxon>
        <taxon>Rhabditidae</taxon>
        <taxon>Peloderinae</taxon>
        <taxon>Caenorhabditis</taxon>
    </lineage>
</organism>